<accession>A0A9D2HDX2</accession>
<organism evidence="3 4">
    <name type="scientific">Candidatus Mailhella merdigallinarum</name>
    <dbReference type="NCBI Taxonomy" id="2838658"/>
    <lineage>
        <taxon>Bacteria</taxon>
        <taxon>Pseudomonadati</taxon>
        <taxon>Thermodesulfobacteriota</taxon>
        <taxon>Desulfovibrionia</taxon>
        <taxon>Desulfovibrionales</taxon>
        <taxon>Desulfovibrionaceae</taxon>
        <taxon>Mailhella</taxon>
    </lineage>
</organism>
<dbReference type="GO" id="GO:0006355">
    <property type="term" value="P:regulation of DNA-templated transcription"/>
    <property type="evidence" value="ECO:0007669"/>
    <property type="project" value="InterPro"/>
</dbReference>
<dbReference type="GO" id="GO:0008270">
    <property type="term" value="F:zinc ion binding"/>
    <property type="evidence" value="ECO:0007669"/>
    <property type="project" value="InterPro"/>
</dbReference>
<evidence type="ECO:0000256" key="1">
    <source>
        <dbReference type="ARBA" id="ARBA00007031"/>
    </source>
</evidence>
<dbReference type="Proteomes" id="UP000824225">
    <property type="component" value="Unassembled WGS sequence"/>
</dbReference>
<evidence type="ECO:0000256" key="2">
    <source>
        <dbReference type="SAM" id="MobiDB-lite"/>
    </source>
</evidence>
<comment type="caution">
    <text evidence="3">The sequence shown here is derived from an EMBL/GenBank/DDBJ whole genome shotgun (WGS) entry which is preliminary data.</text>
</comment>
<dbReference type="InterPro" id="IPR041920">
    <property type="entry name" value="ROS/MUCR_sf"/>
</dbReference>
<feature type="region of interest" description="Disordered" evidence="2">
    <location>
        <begin position="109"/>
        <end position="136"/>
    </location>
</feature>
<dbReference type="GO" id="GO:0003677">
    <property type="term" value="F:DNA binding"/>
    <property type="evidence" value="ECO:0007669"/>
    <property type="project" value="InterPro"/>
</dbReference>
<dbReference type="EMBL" id="DXAN01000019">
    <property type="protein sequence ID" value="HJA08652.1"/>
    <property type="molecule type" value="Genomic_DNA"/>
</dbReference>
<evidence type="ECO:0000313" key="3">
    <source>
        <dbReference type="EMBL" id="HJA08652.1"/>
    </source>
</evidence>
<dbReference type="Pfam" id="PF05443">
    <property type="entry name" value="ROS_MUCR"/>
    <property type="match status" value="1"/>
</dbReference>
<dbReference type="InterPro" id="IPR008807">
    <property type="entry name" value="ROS_MUCR"/>
</dbReference>
<reference evidence="3" key="2">
    <citation type="submission" date="2021-04" db="EMBL/GenBank/DDBJ databases">
        <authorList>
            <person name="Gilroy R."/>
        </authorList>
    </citation>
    <scope>NUCLEOTIDE SEQUENCE</scope>
    <source>
        <strain evidence="3">CHK186-16707</strain>
    </source>
</reference>
<sequence length="136" mass="15308">MDDYLKEALEIVKAQASVRVMTEDEITTLVRRLSAGLKGIADSEAGGDDSALEGGLNPRKSIKEKSIVCMECGKSFKILTRRHLAGHGLEPAAYREKWGLKKDTPLVSKGLQRERRKKMKDMKLWEKRRKPVAQEA</sequence>
<evidence type="ECO:0000313" key="4">
    <source>
        <dbReference type="Proteomes" id="UP000824225"/>
    </source>
</evidence>
<dbReference type="CDD" id="cd00065">
    <property type="entry name" value="FYVE_like_SF"/>
    <property type="match status" value="1"/>
</dbReference>
<dbReference type="AlphaFoldDB" id="A0A9D2HDX2"/>
<feature type="compositionally biased region" description="Basic residues" evidence="2">
    <location>
        <begin position="114"/>
        <end position="136"/>
    </location>
</feature>
<proteinExistence type="inferred from homology"/>
<reference evidence="3" key="1">
    <citation type="journal article" date="2021" name="PeerJ">
        <title>Extensive microbial diversity within the chicken gut microbiome revealed by metagenomics and culture.</title>
        <authorList>
            <person name="Gilroy R."/>
            <person name="Ravi A."/>
            <person name="Getino M."/>
            <person name="Pursley I."/>
            <person name="Horton D.L."/>
            <person name="Alikhan N.F."/>
            <person name="Baker D."/>
            <person name="Gharbi K."/>
            <person name="Hall N."/>
            <person name="Watson M."/>
            <person name="Adriaenssens E.M."/>
            <person name="Foster-Nyarko E."/>
            <person name="Jarju S."/>
            <person name="Secka A."/>
            <person name="Antonio M."/>
            <person name="Oren A."/>
            <person name="Chaudhuri R.R."/>
            <person name="La Ragione R."/>
            <person name="Hildebrand F."/>
            <person name="Pallen M.J."/>
        </authorList>
    </citation>
    <scope>NUCLEOTIDE SEQUENCE</scope>
    <source>
        <strain evidence="3">CHK186-16707</strain>
    </source>
</reference>
<name>A0A9D2HDX2_9BACT</name>
<protein>
    <submittedName>
        <fullName evidence="3">MucR family transcriptional regulator</fullName>
    </submittedName>
</protein>
<gene>
    <name evidence="3" type="ORF">H9962_05625</name>
</gene>
<comment type="similarity">
    <text evidence="1">Belongs to the ros/MucR family.</text>
</comment>
<dbReference type="Gene3D" id="1.10.10.1550">
    <property type="entry name" value="ROS/MUCR transcriptional regulator protein"/>
    <property type="match status" value="1"/>
</dbReference>